<reference evidence="3 4" key="1">
    <citation type="submission" date="2019-04" db="EMBL/GenBank/DDBJ databases">
        <authorList>
            <person name="Schori C."/>
            <person name="Ahrens C."/>
        </authorList>
    </citation>
    <scope>NUCLEOTIDE SEQUENCE [LARGE SCALE GENOMIC DNA]</scope>
    <source>
        <strain evidence="3 4">DSM 2950</strain>
    </source>
</reference>
<dbReference type="RefSeq" id="WP_081624767.1">
    <property type="nucleotide sequence ID" value="NZ_CABLBP010000020.1"/>
</dbReference>
<protein>
    <submittedName>
        <fullName evidence="3">Recombinase family protein</fullName>
    </submittedName>
</protein>
<evidence type="ECO:0000259" key="1">
    <source>
        <dbReference type="PROSITE" id="PS51736"/>
    </source>
</evidence>
<evidence type="ECO:0000313" key="3">
    <source>
        <dbReference type="EMBL" id="QMW80591.1"/>
    </source>
</evidence>
<dbReference type="Pfam" id="PF00239">
    <property type="entry name" value="Resolvase"/>
    <property type="match status" value="1"/>
</dbReference>
<organism evidence="3 4">
    <name type="scientific">Blautia producta</name>
    <dbReference type="NCBI Taxonomy" id="33035"/>
    <lineage>
        <taxon>Bacteria</taxon>
        <taxon>Bacillati</taxon>
        <taxon>Bacillota</taxon>
        <taxon>Clostridia</taxon>
        <taxon>Lachnospirales</taxon>
        <taxon>Lachnospiraceae</taxon>
        <taxon>Blautia</taxon>
    </lineage>
</organism>
<dbReference type="InterPro" id="IPR011109">
    <property type="entry name" value="DNA_bind_recombinase_dom"/>
</dbReference>
<dbReference type="InterPro" id="IPR036162">
    <property type="entry name" value="Resolvase-like_N_sf"/>
</dbReference>
<feature type="domain" description="Recombinase" evidence="2">
    <location>
        <begin position="159"/>
        <end position="311"/>
    </location>
</feature>
<dbReference type="InterPro" id="IPR006119">
    <property type="entry name" value="Resolv_N"/>
</dbReference>
<accession>A0A7G5N148</accession>
<sequence length="513" mass="58697">MVIGIYPRKSVYRDNSESIKVQIKLCKEYAKIMYKGEQLDFRVYGKDEGFSGKNTKRPSFQELMRDVKSNLLDVVMVYRLDRISRNVSEFSEMYDIMHAHNVTFLSVKESFDTSTPIGRTVMYILAAFSQFERESTSERVADNMHSLGASGKWTGGKLPAGMSSIRKTVDGKEHSFLVVEDERIGLVKMLYNMYLEGYTITALERYCRDHGLRTESGKFLSTSQIYCILSNPVYCSNSAAAYDYFKERGHTVPDKLFFDGTKGLVSYGKTKQSDKRVINDKYTISVGIHEPVIAAEDWIAVQNRFGVNKFYRSNKYEVGILKGVLKCSCGARMDIRTYVKNGNQFSYYYCARMAREGKNVCDTGYIRVDTIDDAFIKKLMQIKSNPDMIKVRTTELDFVDINKIEAELKSIEQAIENLTNTLSENSSSTAAAYIIKQIEKLDANKAKLESSLYSAMQNNKIVQSEKETKDIIYDYICCLLENFEFMSYQEKNELIKKAVKKCICSNDGIHIIF</sequence>
<name>A0A7G5N148_9FIRM</name>
<feature type="domain" description="Resolvase/invertase-type recombinase catalytic" evidence="1">
    <location>
        <begin position="2"/>
        <end position="151"/>
    </location>
</feature>
<dbReference type="Gene3D" id="3.90.1750.20">
    <property type="entry name" value="Putative Large Serine Recombinase, Chain B, Domain 2"/>
    <property type="match status" value="1"/>
</dbReference>
<dbReference type="GO" id="GO:0003677">
    <property type="term" value="F:DNA binding"/>
    <property type="evidence" value="ECO:0007669"/>
    <property type="project" value="InterPro"/>
</dbReference>
<gene>
    <name evidence="3" type="ORF">E5259_25030</name>
</gene>
<dbReference type="CDD" id="cd03768">
    <property type="entry name" value="SR_ResInv"/>
    <property type="match status" value="1"/>
</dbReference>
<dbReference type="GO" id="GO:0000150">
    <property type="term" value="F:DNA strand exchange activity"/>
    <property type="evidence" value="ECO:0007669"/>
    <property type="project" value="InterPro"/>
</dbReference>
<dbReference type="InterPro" id="IPR025827">
    <property type="entry name" value="Zn_ribbon_recom_dom"/>
</dbReference>
<dbReference type="AlphaFoldDB" id="A0A7G5N148"/>
<dbReference type="PANTHER" id="PTHR30461">
    <property type="entry name" value="DNA-INVERTASE FROM LAMBDOID PROPHAGE"/>
    <property type="match status" value="1"/>
</dbReference>
<dbReference type="Pfam" id="PF13408">
    <property type="entry name" value="Zn_ribbon_recom"/>
    <property type="match status" value="1"/>
</dbReference>
<dbReference type="Pfam" id="PF07508">
    <property type="entry name" value="Recombinase"/>
    <property type="match status" value="1"/>
</dbReference>
<dbReference type="PROSITE" id="PS51736">
    <property type="entry name" value="RECOMBINASES_3"/>
    <property type="match status" value="1"/>
</dbReference>
<dbReference type="InterPro" id="IPR050639">
    <property type="entry name" value="SSR_resolvase"/>
</dbReference>
<dbReference type="Gene3D" id="3.40.50.1390">
    <property type="entry name" value="Resolvase, N-terminal catalytic domain"/>
    <property type="match status" value="1"/>
</dbReference>
<dbReference type="Proteomes" id="UP000515789">
    <property type="component" value="Chromosome"/>
</dbReference>
<evidence type="ECO:0000259" key="2">
    <source>
        <dbReference type="PROSITE" id="PS51737"/>
    </source>
</evidence>
<dbReference type="SMART" id="SM00857">
    <property type="entry name" value="Resolvase"/>
    <property type="match status" value="1"/>
</dbReference>
<proteinExistence type="predicted"/>
<dbReference type="InterPro" id="IPR038109">
    <property type="entry name" value="DNA_bind_recomb_sf"/>
</dbReference>
<dbReference type="EMBL" id="CP039126">
    <property type="protein sequence ID" value="QMW80591.1"/>
    <property type="molecule type" value="Genomic_DNA"/>
</dbReference>
<evidence type="ECO:0000313" key="4">
    <source>
        <dbReference type="Proteomes" id="UP000515789"/>
    </source>
</evidence>
<dbReference type="PANTHER" id="PTHR30461:SF23">
    <property type="entry name" value="DNA RECOMBINASE-RELATED"/>
    <property type="match status" value="1"/>
</dbReference>
<dbReference type="SUPFAM" id="SSF53041">
    <property type="entry name" value="Resolvase-like"/>
    <property type="match status" value="1"/>
</dbReference>
<dbReference type="PROSITE" id="PS51737">
    <property type="entry name" value="RECOMBINASE_DNA_BIND"/>
    <property type="match status" value="1"/>
</dbReference>